<keyword evidence="6 8" id="KW-0012">Acyltransferase</keyword>
<dbReference type="InterPro" id="IPR043129">
    <property type="entry name" value="ATPase_NBD"/>
</dbReference>
<feature type="binding site" evidence="8">
    <location>
        <position position="196"/>
    </location>
    <ligand>
        <name>substrate</name>
    </ligand>
</feature>
<keyword evidence="1 8" id="KW-0963">Cytoplasm</keyword>
<evidence type="ECO:0000256" key="4">
    <source>
        <dbReference type="ARBA" id="ARBA00022723"/>
    </source>
</evidence>
<dbReference type="GO" id="GO:0005737">
    <property type="term" value="C:cytoplasm"/>
    <property type="evidence" value="ECO:0007669"/>
    <property type="project" value="UniProtKB-SubCell"/>
</dbReference>
<protein>
    <recommendedName>
        <fullName evidence="8">tRNA N6-adenosine threonylcarbamoyltransferase</fullName>
        <ecNumber evidence="8">2.3.1.234</ecNumber>
    </recommendedName>
    <alternativeName>
        <fullName evidence="8">N6-L-threonylcarbamoyladenine synthase</fullName>
        <shortName evidence="8">t(6)A synthase</shortName>
    </alternativeName>
    <alternativeName>
        <fullName evidence="8">t(6)A37 threonylcarbamoyladenosine biosynthesis protein TsaD</fullName>
    </alternativeName>
    <alternativeName>
        <fullName evidence="8">tRNA threonylcarbamoyladenosine biosynthesis protein TsaD</fullName>
    </alternativeName>
</protein>
<dbReference type="GO" id="GO:0061711">
    <property type="term" value="F:tRNA N(6)-L-threonylcarbamoyladenine synthase activity"/>
    <property type="evidence" value="ECO:0007669"/>
    <property type="project" value="UniProtKB-EC"/>
</dbReference>
<dbReference type="Proteomes" id="UP000885986">
    <property type="component" value="Unassembled WGS sequence"/>
</dbReference>
<comment type="caution">
    <text evidence="10">The sequence shown here is derived from an EMBL/GenBank/DDBJ whole genome shotgun (WGS) entry which is preliminary data.</text>
</comment>
<keyword evidence="2 8" id="KW-0808">Transferase</keyword>
<comment type="subcellular location">
    <subcellularLocation>
        <location evidence="8">Cytoplasm</location>
    </subcellularLocation>
</comment>
<feature type="binding site" evidence="8">
    <location>
        <position position="183"/>
    </location>
    <ligand>
        <name>substrate</name>
    </ligand>
</feature>
<gene>
    <name evidence="8 10" type="primary">tsaD</name>
    <name evidence="10" type="ORF">ENN98_07585</name>
</gene>
<feature type="binding site" evidence="8">
    <location>
        <position position="318"/>
    </location>
    <ligand>
        <name>Fe cation</name>
        <dbReference type="ChEBI" id="CHEBI:24875"/>
    </ligand>
</feature>
<evidence type="ECO:0000256" key="8">
    <source>
        <dbReference type="HAMAP-Rule" id="MF_01445"/>
    </source>
</evidence>
<evidence type="ECO:0000259" key="9">
    <source>
        <dbReference type="Pfam" id="PF00814"/>
    </source>
</evidence>
<evidence type="ECO:0000313" key="10">
    <source>
        <dbReference type="EMBL" id="HET98531.1"/>
    </source>
</evidence>
<comment type="catalytic activity">
    <reaction evidence="7 8">
        <text>L-threonylcarbamoyladenylate + adenosine(37) in tRNA = N(6)-L-threonylcarbamoyladenosine(37) in tRNA + AMP + H(+)</text>
        <dbReference type="Rhea" id="RHEA:37059"/>
        <dbReference type="Rhea" id="RHEA-COMP:10162"/>
        <dbReference type="Rhea" id="RHEA-COMP:10163"/>
        <dbReference type="ChEBI" id="CHEBI:15378"/>
        <dbReference type="ChEBI" id="CHEBI:73682"/>
        <dbReference type="ChEBI" id="CHEBI:74411"/>
        <dbReference type="ChEBI" id="CHEBI:74418"/>
        <dbReference type="ChEBI" id="CHEBI:456215"/>
        <dbReference type="EC" id="2.3.1.234"/>
    </reaction>
</comment>
<accession>A0A7C2XS68</accession>
<dbReference type="NCBIfam" id="TIGR00329">
    <property type="entry name" value="gcp_kae1"/>
    <property type="match status" value="1"/>
</dbReference>
<dbReference type="CDD" id="cd24133">
    <property type="entry name" value="ASKHA_NBD_TsaD_bac"/>
    <property type="match status" value="1"/>
</dbReference>
<dbReference type="GO" id="GO:0002949">
    <property type="term" value="P:tRNA threonylcarbamoyladenosine modification"/>
    <property type="evidence" value="ECO:0007669"/>
    <property type="project" value="UniProtKB-UniRule"/>
</dbReference>
<comment type="caution">
    <text evidence="8">Lacks conserved residue(s) required for the propagation of feature annotation.</text>
</comment>
<name>A0A7C2XS68_9BACT</name>
<dbReference type="GO" id="GO:0005506">
    <property type="term" value="F:iron ion binding"/>
    <property type="evidence" value="ECO:0007669"/>
    <property type="project" value="UniProtKB-UniRule"/>
</dbReference>
<dbReference type="InterPro" id="IPR017861">
    <property type="entry name" value="KAE1/TsaD"/>
</dbReference>
<dbReference type="HAMAP" id="MF_01445">
    <property type="entry name" value="TsaD"/>
    <property type="match status" value="1"/>
</dbReference>
<reference evidence="10" key="1">
    <citation type="journal article" date="2020" name="mSystems">
        <title>Genome- and Community-Level Interaction Insights into Carbon Utilization and Element Cycling Functions of Hydrothermarchaeota in Hydrothermal Sediment.</title>
        <authorList>
            <person name="Zhou Z."/>
            <person name="Liu Y."/>
            <person name="Xu W."/>
            <person name="Pan J."/>
            <person name="Luo Z.H."/>
            <person name="Li M."/>
        </authorList>
    </citation>
    <scope>NUCLEOTIDE SEQUENCE [LARGE SCALE GENOMIC DNA]</scope>
    <source>
        <strain evidence="10">SpSt-1224</strain>
    </source>
</reference>
<keyword evidence="4 8" id="KW-0479">Metal-binding</keyword>
<evidence type="ECO:0000256" key="2">
    <source>
        <dbReference type="ARBA" id="ARBA00022679"/>
    </source>
</evidence>
<dbReference type="PANTHER" id="PTHR11735">
    <property type="entry name" value="TRNA N6-ADENOSINE THREONYLCARBAMOYLTRANSFERASE"/>
    <property type="match status" value="1"/>
</dbReference>
<dbReference type="PRINTS" id="PR00789">
    <property type="entry name" value="OSIALOPTASE"/>
</dbReference>
<dbReference type="EC" id="2.3.1.234" evidence="8"/>
<comment type="cofactor">
    <cofactor evidence="8">
        <name>Fe(2+)</name>
        <dbReference type="ChEBI" id="CHEBI:29033"/>
    </cofactor>
    <text evidence="8">Binds 1 Fe(2+) ion per subunit.</text>
</comment>
<evidence type="ECO:0000256" key="6">
    <source>
        <dbReference type="ARBA" id="ARBA00023315"/>
    </source>
</evidence>
<evidence type="ECO:0000256" key="1">
    <source>
        <dbReference type="ARBA" id="ARBA00022490"/>
    </source>
</evidence>
<dbReference type="NCBIfam" id="TIGR03723">
    <property type="entry name" value="T6A_TsaD_YgjD"/>
    <property type="match status" value="1"/>
</dbReference>
<dbReference type="InterPro" id="IPR022450">
    <property type="entry name" value="TsaD"/>
</dbReference>
<dbReference type="AlphaFoldDB" id="A0A7C2XS68"/>
<evidence type="ECO:0000256" key="3">
    <source>
        <dbReference type="ARBA" id="ARBA00022694"/>
    </source>
</evidence>
<proteinExistence type="inferred from homology"/>
<evidence type="ECO:0000256" key="7">
    <source>
        <dbReference type="ARBA" id="ARBA00048117"/>
    </source>
</evidence>
<feature type="binding site" evidence="8">
    <location>
        <position position="127"/>
    </location>
    <ligand>
        <name>Fe cation</name>
        <dbReference type="ChEBI" id="CHEBI:24875"/>
    </ligand>
</feature>
<keyword evidence="5 8" id="KW-0408">Iron</keyword>
<organism evidence="10">
    <name type="scientific">Desulfurivibrio alkaliphilus</name>
    <dbReference type="NCBI Taxonomy" id="427923"/>
    <lineage>
        <taxon>Bacteria</taxon>
        <taxon>Pseudomonadati</taxon>
        <taxon>Thermodesulfobacteriota</taxon>
        <taxon>Desulfobulbia</taxon>
        <taxon>Desulfobulbales</taxon>
        <taxon>Desulfobulbaceae</taxon>
        <taxon>Desulfurivibrio</taxon>
    </lineage>
</organism>
<comment type="similarity">
    <text evidence="8">Belongs to the KAE1 / TsaD family.</text>
</comment>
<comment type="function">
    <text evidence="8">Required for the formation of a threonylcarbamoyl group on adenosine at position 37 (t(6)A37) in tRNAs that read codons beginning with adenine. Is involved in the transfer of the threonylcarbamoyl moiety of threonylcarbamoyl-AMP (TC-AMP) to the N6 group of A37, together with TsaE and TsaB. TsaD likely plays a direct catalytic role in this reaction.</text>
</comment>
<dbReference type="InterPro" id="IPR000905">
    <property type="entry name" value="Gcp-like_dom"/>
</dbReference>
<keyword evidence="3 8" id="KW-0819">tRNA processing</keyword>
<evidence type="ECO:0000256" key="5">
    <source>
        <dbReference type="ARBA" id="ARBA00023004"/>
    </source>
</evidence>
<dbReference type="EMBL" id="DSDS01000169">
    <property type="protein sequence ID" value="HET98531.1"/>
    <property type="molecule type" value="Genomic_DNA"/>
</dbReference>
<feature type="binding site" evidence="8">
    <location>
        <begin position="150"/>
        <end position="154"/>
    </location>
    <ligand>
        <name>substrate</name>
    </ligand>
</feature>
<feature type="domain" description="Gcp-like" evidence="9">
    <location>
        <begin position="39"/>
        <end position="324"/>
    </location>
</feature>
<dbReference type="FunFam" id="3.30.420.40:FF:000040">
    <property type="entry name" value="tRNA N6-adenosine threonylcarbamoyltransferase"/>
    <property type="match status" value="1"/>
</dbReference>
<dbReference type="PANTHER" id="PTHR11735:SF6">
    <property type="entry name" value="TRNA N6-ADENOSINE THREONYLCARBAMOYLTRANSFERASE, MITOCHONDRIAL"/>
    <property type="match status" value="1"/>
</dbReference>
<feature type="binding site" evidence="8">
    <location>
        <position position="289"/>
    </location>
    <ligand>
        <name>substrate</name>
    </ligand>
</feature>
<dbReference type="Pfam" id="PF00814">
    <property type="entry name" value="TsaD"/>
    <property type="match status" value="1"/>
</dbReference>
<feature type="binding site" evidence="8">
    <location>
        <position position="131"/>
    </location>
    <ligand>
        <name>Fe cation</name>
        <dbReference type="ChEBI" id="CHEBI:24875"/>
    </ligand>
</feature>
<dbReference type="Gene3D" id="3.30.420.40">
    <property type="match status" value="2"/>
</dbReference>
<sequence length="367" mass="38591">MLILGIETSCDDTAAAMLAVERPGSGQTGQEAADLAPPTILADLIQSQAATHNPYGGVVPELASRRHLENIEPVVRTALTRAGVAIGEIDLIAVTQGPGLVGSLLVGFNFAKALSLAADIPYVGVDHITGHLASVFLGDQPPQFPYLALTASGGHSSIFLAESPTHFTLCGRTRDDAAGEAFDKVAKLLGLGYPGGPEVSRLAARGNPNACDFPRAWLEPASYDFSFSGLKTAVAQQIRQKPPACEEEIADICASFQEAVVEVLSQKTLAAAKSMGIPRVVLSGGVAANPRLRQYLREAAIRAGGLEIFMPEPRFCTDNAAMIAMAGFFQRHQATRALDSDVYSRSGYLPPPASLPGRHSHGPIAQS</sequence>
<dbReference type="SUPFAM" id="SSF53067">
    <property type="entry name" value="Actin-like ATPase domain"/>
    <property type="match status" value="2"/>
</dbReference>